<protein>
    <submittedName>
        <fullName evidence="2">Uncharacterized protein</fullName>
    </submittedName>
</protein>
<sequence length="303" mass="35159">MEHAITAVKTAVHLRYQRILDFWSVWTSTRNGAQDDQSITPEDRGQLDVRTTLSDQSQQSTTTNRINAIQSRTTHLARERSLAGDHGEQLSEARDAIDGWTRQYLPQLKLNYSELVHITKDDSIRDKLASLNVPDPPSFSSIHEFWWPDIELRLAPKNTVLKKDEIVAQSTIPSRRVGTAKDKEKAVALWEKGYRTRRAIMLEEEDSDRNPERLPGDDEAWEGNKCDIDYQWAHSRTWHRLKRRYTDYAFEGRSRQAPKSDTAAEDAAEEIRRKRRQIQPPEEILLHKEVGKKGLDDVYIPDY</sequence>
<dbReference type="EMBL" id="MU007068">
    <property type="protein sequence ID" value="KAF2425713.1"/>
    <property type="molecule type" value="Genomic_DNA"/>
</dbReference>
<proteinExistence type="predicted"/>
<comment type="caution">
    <text evidence="2">The sequence shown here is derived from an EMBL/GenBank/DDBJ whole genome shotgun (WGS) entry which is preliminary data.</text>
</comment>
<evidence type="ECO:0000313" key="3">
    <source>
        <dbReference type="Proteomes" id="UP000800235"/>
    </source>
</evidence>
<organism evidence="2 3">
    <name type="scientific">Tothia fuscella</name>
    <dbReference type="NCBI Taxonomy" id="1048955"/>
    <lineage>
        <taxon>Eukaryota</taxon>
        <taxon>Fungi</taxon>
        <taxon>Dikarya</taxon>
        <taxon>Ascomycota</taxon>
        <taxon>Pezizomycotina</taxon>
        <taxon>Dothideomycetes</taxon>
        <taxon>Pleosporomycetidae</taxon>
        <taxon>Venturiales</taxon>
        <taxon>Cylindrosympodiaceae</taxon>
        <taxon>Tothia</taxon>
    </lineage>
</organism>
<reference evidence="2" key="1">
    <citation type="journal article" date="2020" name="Stud. Mycol.">
        <title>101 Dothideomycetes genomes: a test case for predicting lifestyles and emergence of pathogens.</title>
        <authorList>
            <person name="Haridas S."/>
            <person name="Albert R."/>
            <person name="Binder M."/>
            <person name="Bloem J."/>
            <person name="Labutti K."/>
            <person name="Salamov A."/>
            <person name="Andreopoulos B."/>
            <person name="Baker S."/>
            <person name="Barry K."/>
            <person name="Bills G."/>
            <person name="Bluhm B."/>
            <person name="Cannon C."/>
            <person name="Castanera R."/>
            <person name="Culley D."/>
            <person name="Daum C."/>
            <person name="Ezra D."/>
            <person name="Gonzalez J."/>
            <person name="Henrissat B."/>
            <person name="Kuo A."/>
            <person name="Liang C."/>
            <person name="Lipzen A."/>
            <person name="Lutzoni F."/>
            <person name="Magnuson J."/>
            <person name="Mondo S."/>
            <person name="Nolan M."/>
            <person name="Ohm R."/>
            <person name="Pangilinan J."/>
            <person name="Park H.-J."/>
            <person name="Ramirez L."/>
            <person name="Alfaro M."/>
            <person name="Sun H."/>
            <person name="Tritt A."/>
            <person name="Yoshinaga Y."/>
            <person name="Zwiers L.-H."/>
            <person name="Turgeon B."/>
            <person name="Goodwin S."/>
            <person name="Spatafora J."/>
            <person name="Crous P."/>
            <person name="Grigoriev I."/>
        </authorList>
    </citation>
    <scope>NUCLEOTIDE SEQUENCE</scope>
    <source>
        <strain evidence="2">CBS 130266</strain>
    </source>
</reference>
<feature type="region of interest" description="Disordered" evidence="1">
    <location>
        <begin position="32"/>
        <end position="65"/>
    </location>
</feature>
<dbReference type="Proteomes" id="UP000800235">
    <property type="component" value="Unassembled WGS sequence"/>
</dbReference>
<name>A0A9P4TVD4_9PEZI</name>
<gene>
    <name evidence="2" type="ORF">EJ08DRAFT_663525</name>
</gene>
<evidence type="ECO:0000313" key="2">
    <source>
        <dbReference type="EMBL" id="KAF2425713.1"/>
    </source>
</evidence>
<dbReference type="AlphaFoldDB" id="A0A9P4TVD4"/>
<feature type="region of interest" description="Disordered" evidence="1">
    <location>
        <begin position="252"/>
        <end position="280"/>
    </location>
</feature>
<keyword evidence="3" id="KW-1185">Reference proteome</keyword>
<feature type="compositionally biased region" description="Low complexity" evidence="1">
    <location>
        <begin position="51"/>
        <end position="63"/>
    </location>
</feature>
<evidence type="ECO:0000256" key="1">
    <source>
        <dbReference type="SAM" id="MobiDB-lite"/>
    </source>
</evidence>
<accession>A0A9P4TVD4</accession>